<sequence>MYNVNLEVFQGPLDLLLHLIEKMEIDIYNIPIAQLTESYLEYINNSDEFSLENAEEYIVMAATLLHIKSKNLLPKFEDETIEDEEDLVQQLLDYKNYKELSEKLDNLQKIRAQFLDKESESIEVEARVEDLRIPSSKLLRAMENILRSLEDIEDEVSLISYRREVSFEQVKEELKDKFKNKGNISFFELIKSYSQKNEVVLVFMGILAMIKDQELLCVDKDSGIILEYKSKEN</sequence>
<dbReference type="Gene3D" id="6.10.250.2410">
    <property type="match status" value="1"/>
</dbReference>
<dbReference type="RefSeq" id="WP_060914697.1">
    <property type="nucleotide sequence ID" value="NZ_KQ959992.1"/>
</dbReference>
<feature type="coiled-coil region" evidence="4">
    <location>
        <begin position="97"/>
        <end position="155"/>
    </location>
</feature>
<dbReference type="PANTHER" id="PTHR33969:SF2">
    <property type="entry name" value="SEGREGATION AND CONDENSATION PROTEIN A"/>
    <property type="match status" value="1"/>
</dbReference>
<gene>
    <name evidence="3" type="primary">scpA</name>
    <name evidence="5" type="ORF">HMPREF3186_01647</name>
</gene>
<keyword evidence="3" id="KW-0963">Cytoplasm</keyword>
<comment type="subunit">
    <text evidence="3">Component of a cohesin-like complex composed of ScpA, ScpB and the Smc homodimer, in which ScpA and ScpB bind to the head domain of Smc. The presence of the three proteins is required for the association of the complex with DNA.</text>
</comment>
<dbReference type="EMBL" id="LSDC01000123">
    <property type="protein sequence ID" value="KXB57594.1"/>
    <property type="molecule type" value="Genomic_DNA"/>
</dbReference>
<evidence type="ECO:0000256" key="2">
    <source>
        <dbReference type="ARBA" id="ARBA00044777"/>
    </source>
</evidence>
<keyword evidence="3" id="KW-0132">Cell division</keyword>
<dbReference type="OrthoDB" id="9811016at2"/>
<dbReference type="Proteomes" id="UP000070355">
    <property type="component" value="Unassembled WGS sequence"/>
</dbReference>
<comment type="similarity">
    <text evidence="3">Belongs to the ScpA family.</text>
</comment>
<comment type="function">
    <text evidence="3">Participates in chromosomal partition during cell division. May act via the formation of a condensin-like complex containing Smc and ScpB that pull DNA away from mid-cell into both cell halves.</text>
</comment>
<comment type="subcellular location">
    <subcellularLocation>
        <location evidence="3">Cytoplasm</location>
    </subcellularLocation>
    <text evidence="3">Associated with two foci at the outer edges of the nucleoid region in young cells, and at four foci within both cell halves in older cells.</text>
</comment>
<keyword evidence="3" id="KW-0131">Cell cycle</keyword>
<proteinExistence type="inferred from homology"/>
<evidence type="ECO:0000313" key="5">
    <source>
        <dbReference type="EMBL" id="KXB57594.1"/>
    </source>
</evidence>
<dbReference type="GO" id="GO:0005737">
    <property type="term" value="C:cytoplasm"/>
    <property type="evidence" value="ECO:0007669"/>
    <property type="project" value="UniProtKB-SubCell"/>
</dbReference>
<organism evidence="5 6">
    <name type="scientific">Gemella haemolysans</name>
    <dbReference type="NCBI Taxonomy" id="1379"/>
    <lineage>
        <taxon>Bacteria</taxon>
        <taxon>Bacillati</taxon>
        <taxon>Bacillota</taxon>
        <taxon>Bacilli</taxon>
        <taxon>Bacillales</taxon>
        <taxon>Gemellaceae</taxon>
        <taxon>Gemella</taxon>
    </lineage>
</organism>
<keyword evidence="4" id="KW-0175">Coiled coil</keyword>
<dbReference type="Pfam" id="PF02616">
    <property type="entry name" value="SMC_ScpA"/>
    <property type="match status" value="1"/>
</dbReference>
<dbReference type="GO" id="GO:0051301">
    <property type="term" value="P:cell division"/>
    <property type="evidence" value="ECO:0007669"/>
    <property type="project" value="UniProtKB-KW"/>
</dbReference>
<dbReference type="AlphaFoldDB" id="A0A133ZQ85"/>
<evidence type="ECO:0000313" key="6">
    <source>
        <dbReference type="Proteomes" id="UP000070355"/>
    </source>
</evidence>
<dbReference type="PANTHER" id="PTHR33969">
    <property type="entry name" value="SEGREGATION AND CONDENSATION PROTEIN A"/>
    <property type="match status" value="1"/>
</dbReference>
<evidence type="ECO:0000256" key="1">
    <source>
        <dbReference type="ARBA" id="ARBA00022829"/>
    </source>
</evidence>
<protein>
    <recommendedName>
        <fullName evidence="2 3">Segregation and condensation protein A</fullName>
    </recommendedName>
</protein>
<dbReference type="HAMAP" id="MF_01805">
    <property type="entry name" value="ScpA"/>
    <property type="match status" value="1"/>
</dbReference>
<dbReference type="InterPro" id="IPR003768">
    <property type="entry name" value="ScpA"/>
</dbReference>
<name>A0A133ZQ85_9BACL</name>
<dbReference type="PATRIC" id="fig|1379.3.peg.1638"/>
<evidence type="ECO:0000256" key="3">
    <source>
        <dbReference type="HAMAP-Rule" id="MF_01805"/>
    </source>
</evidence>
<dbReference type="GO" id="GO:0007059">
    <property type="term" value="P:chromosome segregation"/>
    <property type="evidence" value="ECO:0007669"/>
    <property type="project" value="UniProtKB-UniRule"/>
</dbReference>
<comment type="caution">
    <text evidence="5">The sequence shown here is derived from an EMBL/GenBank/DDBJ whole genome shotgun (WGS) entry which is preliminary data.</text>
</comment>
<dbReference type="STRING" id="1379.HMPREF3186_01647"/>
<evidence type="ECO:0000256" key="4">
    <source>
        <dbReference type="SAM" id="Coils"/>
    </source>
</evidence>
<accession>A0A133ZQ85</accession>
<dbReference type="GO" id="GO:0006260">
    <property type="term" value="P:DNA replication"/>
    <property type="evidence" value="ECO:0007669"/>
    <property type="project" value="UniProtKB-UniRule"/>
</dbReference>
<reference evidence="6" key="1">
    <citation type="submission" date="2016-01" db="EMBL/GenBank/DDBJ databases">
        <authorList>
            <person name="Mitreva M."/>
            <person name="Pepin K.H."/>
            <person name="Mihindukulasuriya K.A."/>
            <person name="Fulton R."/>
            <person name="Fronick C."/>
            <person name="O'Laughlin M."/>
            <person name="Miner T."/>
            <person name="Herter B."/>
            <person name="Rosa B.A."/>
            <person name="Cordes M."/>
            <person name="Tomlinson C."/>
            <person name="Wollam A."/>
            <person name="Palsikar V.B."/>
            <person name="Mardis E.R."/>
            <person name="Wilson R.K."/>
        </authorList>
    </citation>
    <scope>NUCLEOTIDE SEQUENCE [LARGE SCALE GENOMIC DNA]</scope>
    <source>
        <strain evidence="6">DNF01167</strain>
    </source>
</reference>
<keyword evidence="1 3" id="KW-0159">Chromosome partition</keyword>